<evidence type="ECO:0000313" key="8">
    <source>
        <dbReference type="Proteomes" id="UP000198329"/>
    </source>
</evidence>
<dbReference type="AlphaFoldDB" id="A0AAC9XZD7"/>
<dbReference type="GO" id="GO:0046872">
    <property type="term" value="F:metal ion binding"/>
    <property type="evidence" value="ECO:0007669"/>
    <property type="project" value="UniProtKB-KW"/>
</dbReference>
<keyword evidence="2" id="KW-0479">Metal-binding</keyword>
<dbReference type="Gene3D" id="3.40.140.10">
    <property type="entry name" value="Cytidine Deaminase, domain 2"/>
    <property type="match status" value="1"/>
</dbReference>
<dbReference type="SUPFAM" id="SSF102712">
    <property type="entry name" value="JAB1/MPN domain"/>
    <property type="match status" value="1"/>
</dbReference>
<evidence type="ECO:0000256" key="5">
    <source>
        <dbReference type="ARBA" id="ARBA00023049"/>
    </source>
</evidence>
<sequence length="175" mass="20037">MSVYVVTVITENWLIESDEYGNIVIDSEVINTLISYRQLGKHDCEAGGALMGCLRGNNEIEVNDLTLPQPSDKRTRYSFFRSNAHNKILNGKWKASNGEAYLVGLWHTHPEPTPEYSNEDKKDWHKVLKQGQYEGQSLIFIIVGHKDIRLWISNNKNYKITLLGEYSLKNSVHKG</sequence>
<dbReference type="Proteomes" id="UP000198329">
    <property type="component" value="Plasmid unnamed"/>
</dbReference>
<keyword evidence="8" id="KW-1185">Reference proteome</keyword>
<dbReference type="KEGG" id="png:PNIG_p0062"/>
<feature type="domain" description="JAB" evidence="6">
    <location>
        <begin position="34"/>
        <end position="151"/>
    </location>
</feature>
<evidence type="ECO:0000256" key="2">
    <source>
        <dbReference type="ARBA" id="ARBA00022723"/>
    </source>
</evidence>
<dbReference type="GO" id="GO:0008237">
    <property type="term" value="F:metallopeptidase activity"/>
    <property type="evidence" value="ECO:0007669"/>
    <property type="project" value="UniProtKB-KW"/>
</dbReference>
<evidence type="ECO:0000256" key="4">
    <source>
        <dbReference type="ARBA" id="ARBA00022833"/>
    </source>
</evidence>
<evidence type="ECO:0000256" key="3">
    <source>
        <dbReference type="ARBA" id="ARBA00022801"/>
    </source>
</evidence>
<keyword evidence="4" id="KW-0862">Zinc</keyword>
<dbReference type="InterPro" id="IPR028090">
    <property type="entry name" value="JAB_dom_prok"/>
</dbReference>
<protein>
    <recommendedName>
        <fullName evidence="6">JAB domain-containing protein</fullName>
    </recommendedName>
</protein>
<keyword evidence="3" id="KW-0378">Hydrolase</keyword>
<dbReference type="GO" id="GO:0006508">
    <property type="term" value="P:proteolysis"/>
    <property type="evidence" value="ECO:0007669"/>
    <property type="project" value="UniProtKB-KW"/>
</dbReference>
<reference evidence="7 8" key="1">
    <citation type="submission" date="2015-03" db="EMBL/GenBank/DDBJ databases">
        <authorList>
            <person name="Xie B.-B."/>
            <person name="Rong J.-C."/>
            <person name="Qin Q.-L."/>
            <person name="Zhang Y.-Z."/>
        </authorList>
    </citation>
    <scope>NUCLEOTIDE SEQUENCE [LARGE SCALE GENOMIC DNA]</scope>
    <source>
        <strain evidence="7 8">KMM 661</strain>
        <plasmid evidence="7 8">unnamed</plasmid>
    </source>
</reference>
<evidence type="ECO:0000256" key="1">
    <source>
        <dbReference type="ARBA" id="ARBA00022670"/>
    </source>
</evidence>
<evidence type="ECO:0000259" key="6">
    <source>
        <dbReference type="Pfam" id="PF14464"/>
    </source>
</evidence>
<dbReference type="Pfam" id="PF14464">
    <property type="entry name" value="Prok-JAB"/>
    <property type="match status" value="1"/>
</dbReference>
<keyword evidence="5" id="KW-0482">Metalloprotease</keyword>
<name>A0AAC9XZD7_9GAMM</name>
<accession>A0AAC9XZD7</accession>
<gene>
    <name evidence="7" type="ORF">PNIG_p0062</name>
</gene>
<organism evidence="7 8">
    <name type="scientific">Pseudoalteromonas nigrifaciens</name>
    <dbReference type="NCBI Taxonomy" id="28109"/>
    <lineage>
        <taxon>Bacteria</taxon>
        <taxon>Pseudomonadati</taxon>
        <taxon>Pseudomonadota</taxon>
        <taxon>Gammaproteobacteria</taxon>
        <taxon>Alteromonadales</taxon>
        <taxon>Pseudoalteromonadaceae</taxon>
        <taxon>Pseudoalteromonas</taxon>
    </lineage>
</organism>
<evidence type="ECO:0000313" key="7">
    <source>
        <dbReference type="EMBL" id="ASM56341.1"/>
    </source>
</evidence>
<geneLocation type="plasmid" evidence="7 8">
    <name>unnamed</name>
</geneLocation>
<proteinExistence type="predicted"/>
<keyword evidence="7" id="KW-0614">Plasmid</keyword>
<dbReference type="EMBL" id="CP011038">
    <property type="protein sequence ID" value="ASM56341.1"/>
    <property type="molecule type" value="Genomic_DNA"/>
</dbReference>
<keyword evidence="1" id="KW-0645">Protease</keyword>